<reference evidence="3" key="1">
    <citation type="submission" date="2021-01" db="EMBL/GenBank/DDBJ databases">
        <authorList>
            <person name="Corre E."/>
            <person name="Pelletier E."/>
            <person name="Niang G."/>
            <person name="Scheremetjew M."/>
            <person name="Finn R."/>
            <person name="Kale V."/>
            <person name="Holt S."/>
            <person name="Cochrane G."/>
            <person name="Meng A."/>
            <person name="Brown T."/>
            <person name="Cohen L."/>
        </authorList>
    </citation>
    <scope>NUCLEOTIDE SEQUENCE</scope>
    <source>
        <strain evidence="3">CCMP3278</strain>
    </source>
</reference>
<feature type="compositionally biased region" description="Polar residues" evidence="1">
    <location>
        <begin position="38"/>
        <end position="48"/>
    </location>
</feature>
<name>A0A6T6NT36_9RHOD</name>
<feature type="compositionally biased region" description="Basic and acidic residues" evidence="1">
    <location>
        <begin position="7"/>
        <end position="17"/>
    </location>
</feature>
<protein>
    <submittedName>
        <fullName evidence="3">Uncharacterized protein</fullName>
    </submittedName>
</protein>
<dbReference type="EMBL" id="HBFP01013008">
    <property type="protein sequence ID" value="CAD8824999.1"/>
    <property type="molecule type" value="Transcribed_RNA"/>
</dbReference>
<sequence>MPVAQTCRDEFNGDKSNDAQVLSLSNQPDSAHVDNLKLGSSHSSTGDGTESKRVSDGQILNEVALPEPVNPSECSSVQLLSTTATEGVLGAVLHATAPRVNAKVRAHSSSPTLSCRSRTTFQERIEKRLALKTAERSK</sequence>
<dbReference type="EMBL" id="HBFP01013009">
    <property type="protein sequence ID" value="CAD8825000.1"/>
    <property type="molecule type" value="Transcribed_RNA"/>
</dbReference>
<gene>
    <name evidence="2" type="ORF">TOLI1172_LOCUS9398</name>
    <name evidence="3" type="ORF">TOLI1172_LOCUS9399</name>
</gene>
<feature type="compositionally biased region" description="Polar residues" evidence="1">
    <location>
        <begin position="18"/>
        <end position="29"/>
    </location>
</feature>
<evidence type="ECO:0000313" key="3">
    <source>
        <dbReference type="EMBL" id="CAD8825000.1"/>
    </source>
</evidence>
<dbReference type="AlphaFoldDB" id="A0A6T6NT36"/>
<accession>A0A6T6NT36</accession>
<feature type="region of interest" description="Disordered" evidence="1">
    <location>
        <begin position="1"/>
        <end position="55"/>
    </location>
</feature>
<organism evidence="3">
    <name type="scientific">Timspurckia oligopyrenoides</name>
    <dbReference type="NCBI Taxonomy" id="708627"/>
    <lineage>
        <taxon>Eukaryota</taxon>
        <taxon>Rhodophyta</taxon>
        <taxon>Bangiophyceae</taxon>
        <taxon>Porphyridiales</taxon>
        <taxon>Porphyridiaceae</taxon>
        <taxon>Timspurckia</taxon>
    </lineage>
</organism>
<evidence type="ECO:0000313" key="2">
    <source>
        <dbReference type="EMBL" id="CAD8824999.1"/>
    </source>
</evidence>
<evidence type="ECO:0000256" key="1">
    <source>
        <dbReference type="SAM" id="MobiDB-lite"/>
    </source>
</evidence>
<proteinExistence type="predicted"/>